<dbReference type="InterPro" id="IPR020568">
    <property type="entry name" value="Ribosomal_Su5_D2-typ_SF"/>
</dbReference>
<keyword evidence="9" id="KW-1185">Reference proteome</keyword>
<keyword evidence="5" id="KW-0539">Nucleus</keyword>
<dbReference type="SUPFAM" id="SSF55874">
    <property type="entry name" value="ATPase domain of HSP90 chaperone/DNA topoisomerase II/histidine kinase"/>
    <property type="match status" value="1"/>
</dbReference>
<dbReference type="InterPro" id="IPR014721">
    <property type="entry name" value="Ribsml_uS5_D2-typ_fold_subgr"/>
</dbReference>
<dbReference type="InterPro" id="IPR032189">
    <property type="entry name" value="Mlh1_C"/>
</dbReference>
<comment type="similarity">
    <text evidence="2">Belongs to the DNA mismatch repair MutL/HexB family.</text>
</comment>
<evidence type="ECO:0000256" key="6">
    <source>
        <dbReference type="SAM" id="MobiDB-lite"/>
    </source>
</evidence>
<feature type="region of interest" description="Disordered" evidence="6">
    <location>
        <begin position="460"/>
        <end position="479"/>
    </location>
</feature>
<name>A0ABQ0LBJ6_MYCCL</name>
<dbReference type="InterPro" id="IPR038973">
    <property type="entry name" value="MutL/Mlh/Pms-like"/>
</dbReference>
<organism evidence="8 9">
    <name type="scientific">Mycena chlorophos</name>
    <name type="common">Agaric fungus</name>
    <name type="synonym">Agaricus chlorophos</name>
    <dbReference type="NCBI Taxonomy" id="658473"/>
    <lineage>
        <taxon>Eukaryota</taxon>
        <taxon>Fungi</taxon>
        <taxon>Dikarya</taxon>
        <taxon>Basidiomycota</taxon>
        <taxon>Agaricomycotina</taxon>
        <taxon>Agaricomycetes</taxon>
        <taxon>Agaricomycetidae</taxon>
        <taxon>Agaricales</taxon>
        <taxon>Marasmiineae</taxon>
        <taxon>Mycenaceae</taxon>
        <taxon>Mycena</taxon>
    </lineage>
</organism>
<dbReference type="Gene3D" id="3.30.565.10">
    <property type="entry name" value="Histidine kinase-like ATPase, C-terminal domain"/>
    <property type="match status" value="1"/>
</dbReference>
<dbReference type="Proteomes" id="UP000815677">
    <property type="component" value="Unassembled WGS sequence"/>
</dbReference>
<evidence type="ECO:0000259" key="7">
    <source>
        <dbReference type="SMART" id="SM01340"/>
    </source>
</evidence>
<feature type="compositionally biased region" description="Acidic residues" evidence="6">
    <location>
        <begin position="417"/>
        <end position="427"/>
    </location>
</feature>
<dbReference type="SMART" id="SM01340">
    <property type="entry name" value="DNA_mis_repair"/>
    <property type="match status" value="1"/>
</dbReference>
<dbReference type="PROSITE" id="PS00058">
    <property type="entry name" value="DNA_MISMATCH_REPAIR_1"/>
    <property type="match status" value="1"/>
</dbReference>
<dbReference type="Pfam" id="PF16413">
    <property type="entry name" value="Mlh1_C"/>
    <property type="match status" value="1"/>
</dbReference>
<evidence type="ECO:0000313" key="8">
    <source>
        <dbReference type="EMBL" id="GAT48497.1"/>
    </source>
</evidence>
<evidence type="ECO:0000256" key="5">
    <source>
        <dbReference type="ARBA" id="ARBA00023242"/>
    </source>
</evidence>
<keyword evidence="4" id="KW-0234">DNA repair</keyword>
<evidence type="ECO:0000313" key="9">
    <source>
        <dbReference type="Proteomes" id="UP000815677"/>
    </source>
</evidence>
<dbReference type="Pfam" id="PF13589">
    <property type="entry name" value="HATPase_c_3"/>
    <property type="match status" value="1"/>
</dbReference>
<dbReference type="PANTHER" id="PTHR10073">
    <property type="entry name" value="DNA MISMATCH REPAIR PROTEIN MLH, PMS, MUTL"/>
    <property type="match status" value="1"/>
</dbReference>
<sequence length="749" mass="83514">MTSSDPLPIRRLTESLINKIAAGEVRLLPRFQLWHSTCPEIIHRPASALKELLENCLDAGATSIRVTVKEGGLKLLQIQDNGCGIRKADLPILAERFTTSKISTFSDLTKIATYGFRGEALASMSHVAHLSVVTKTKSETCAWKAHYLDGVLVEGKPGQTVDPKPCAGNDGTTIIIEDLFYNTPTRLAALKSTSDEYARILDVMTKYAIHNPKVAFVCKKVGSNTPDLSTPPNADKPQAIRMLYGNAISKDLLHASFGAKKVQEAEGVEDVEMADAEDTNRPESWSAEARFTNPNYQSKKMVFLLFINHRLVESPRMKRALENVYSGILPKGASPFVYLSLQIDPRDVDVNVHPTKKEVHFLNEESITDQITSRLQRALAAQSQSRVFEYQTLLTGGIADPSNALSKKRKGKQRAQDDDEEEGEEGDDGKTRPSPPKKTASQYKVRTSMQDRTLDSMFPVLNPTQIQGGDPGPASASTAPKPRLLREITESDCILTSVQTLRQAVAKGKHKQLSEILEKHTFVGIVDLHKGLSLIQFATKLYLVSHGAIAEELFYQLGLRQFGNFTRVKLQPAPSIRKLIEIAVELEEATEESGLTKPEIVERIADTLISRRDMLAEYFSMHITPSGKIESLPLLLREYTPNLDKLPALLMRLGPLVDWTSEKECFETFLRELAYFYVPGPLCEPNSSTTEDEEEEAQAQAQDKAERWQIQHIVFPALRRYFAAPKGLLDRDVVQVASLPELYKVFERC</sequence>
<dbReference type="CDD" id="cd16926">
    <property type="entry name" value="HATPase_MutL-MLH-PMS-like"/>
    <property type="match status" value="1"/>
</dbReference>
<gene>
    <name evidence="8" type="ORF">MCHLO_05891</name>
</gene>
<keyword evidence="3" id="KW-0227">DNA damage</keyword>
<dbReference type="EMBL" id="DF844612">
    <property type="protein sequence ID" value="GAT48497.1"/>
    <property type="molecule type" value="Genomic_DNA"/>
</dbReference>
<dbReference type="InterPro" id="IPR013507">
    <property type="entry name" value="DNA_mismatch_S5_2-like"/>
</dbReference>
<feature type="domain" description="DNA mismatch repair protein S5" evidence="7">
    <location>
        <begin position="240"/>
        <end position="380"/>
    </location>
</feature>
<comment type="subcellular location">
    <subcellularLocation>
        <location evidence="1">Nucleus</location>
    </subcellularLocation>
</comment>
<evidence type="ECO:0000256" key="2">
    <source>
        <dbReference type="ARBA" id="ARBA00006082"/>
    </source>
</evidence>
<feature type="region of interest" description="Disordered" evidence="6">
    <location>
        <begin position="399"/>
        <end position="446"/>
    </location>
</feature>
<proteinExistence type="inferred from homology"/>
<dbReference type="InterPro" id="IPR014762">
    <property type="entry name" value="DNA_mismatch_repair_CS"/>
</dbReference>
<dbReference type="Pfam" id="PF01119">
    <property type="entry name" value="DNA_mis_repair"/>
    <property type="match status" value="1"/>
</dbReference>
<dbReference type="InterPro" id="IPR002099">
    <property type="entry name" value="MutL/Mlh/PMS"/>
</dbReference>
<dbReference type="PANTHER" id="PTHR10073:SF12">
    <property type="entry name" value="DNA MISMATCH REPAIR PROTEIN MLH1"/>
    <property type="match status" value="1"/>
</dbReference>
<accession>A0ABQ0LBJ6</accession>
<reference evidence="8" key="1">
    <citation type="submission" date="2014-09" db="EMBL/GenBank/DDBJ databases">
        <title>Genome sequence of the luminous mushroom Mycena chlorophos for searching fungal bioluminescence genes.</title>
        <authorList>
            <person name="Tanaka Y."/>
            <person name="Kasuga D."/>
            <person name="Oba Y."/>
            <person name="Hase S."/>
            <person name="Sato K."/>
            <person name="Oba Y."/>
            <person name="Sakakibara Y."/>
        </authorList>
    </citation>
    <scope>NUCLEOTIDE SEQUENCE</scope>
</reference>
<evidence type="ECO:0000256" key="4">
    <source>
        <dbReference type="ARBA" id="ARBA00023204"/>
    </source>
</evidence>
<dbReference type="InterPro" id="IPR036890">
    <property type="entry name" value="HATPase_C_sf"/>
</dbReference>
<evidence type="ECO:0000256" key="3">
    <source>
        <dbReference type="ARBA" id="ARBA00022763"/>
    </source>
</evidence>
<protein>
    <recommendedName>
        <fullName evidence="7">DNA mismatch repair protein S5 domain-containing protein</fullName>
    </recommendedName>
</protein>
<evidence type="ECO:0000256" key="1">
    <source>
        <dbReference type="ARBA" id="ARBA00004123"/>
    </source>
</evidence>
<dbReference type="SUPFAM" id="SSF54211">
    <property type="entry name" value="Ribosomal protein S5 domain 2-like"/>
    <property type="match status" value="1"/>
</dbReference>
<dbReference type="NCBIfam" id="TIGR00585">
    <property type="entry name" value="mutl"/>
    <property type="match status" value="1"/>
</dbReference>
<dbReference type="Gene3D" id="3.30.230.10">
    <property type="match status" value="1"/>
</dbReference>